<sequence length="219" mass="25131">MYIVLFVLVYTTVVVTSQDVTLPPSGFHTCVTSIQCQMETLRYLDRLHKDVSLFHHSIYSLHISNMIEVETIQSVPFKDALRRLAIDPCDTIRKVVCGELLLFPNEYVNLYLSVFEYRLLHQYINHLSMTSRCNFATDGYGCQAIKCPMTLNDSATVLCGDEYVCQLRELPIRVRPEQEICNLYRTGNLNFEYYVKSPFGLGDTIPCDVVLSQNLSCYP</sequence>
<dbReference type="EMBL" id="LC597884">
    <property type="protein sequence ID" value="BCP45664.1"/>
    <property type="molecule type" value="Genomic_RNA"/>
</dbReference>
<proteinExistence type="predicted"/>
<evidence type="ECO:0000313" key="1">
    <source>
        <dbReference type="EMBL" id="BCP45664.1"/>
    </source>
</evidence>
<protein>
    <submittedName>
        <fullName evidence="1">Uncharacterized protein</fullName>
    </submittedName>
</protein>
<reference evidence="1" key="1">
    <citation type="submission" date="2020-12" db="EMBL/GenBank/DDBJ databases">
        <title>Osugoroshi viruses, novel members of Partitiviridae, are late male-killing virus in Homona magnanima.</title>
        <authorList>
            <person name="Fujita R."/>
            <person name="Inoue M."/>
            <person name="Takamatu T."/>
            <person name="Arai H."/>
            <person name="Nishino M."/>
            <person name="Abe N."/>
            <person name="Nakai M."/>
            <person name="Urayama S."/>
            <person name="Chiba Y."/>
            <person name="Kunimi Y."/>
        </authorList>
    </citation>
    <scope>NUCLEOTIDE SEQUENCE</scope>
</reference>
<accession>A0A7R7YCF5</accession>
<name>A0A7R7YCF5_9VIRU</name>
<organism evidence="1">
    <name type="scientific">Osugoroshi virus</name>
    <dbReference type="NCBI Taxonomy" id="2202814"/>
    <lineage>
        <taxon>Viruses</taxon>
        <taxon>Riboviria</taxon>
        <taxon>Orthornavirae</taxon>
        <taxon>Pisuviricota</taxon>
        <taxon>Duplopiviricetes</taxon>
        <taxon>Durnavirales</taxon>
        <taxon>Partitiviridae</taxon>
    </lineage>
</organism>